<reference evidence="5" key="1">
    <citation type="submission" date="2019-05" db="EMBL/GenBank/DDBJ databases">
        <title>Flavobacterium profundi sp. nov., isolated from a deep-sea seamount.</title>
        <authorList>
            <person name="Zhang D.-C."/>
        </authorList>
    </citation>
    <scope>NUCLEOTIDE SEQUENCE [LARGE SCALE GENOMIC DNA]</scope>
    <source>
        <strain evidence="5">TP390</strain>
    </source>
</reference>
<keyword evidence="2" id="KW-0812">Transmembrane</keyword>
<dbReference type="Pfam" id="PF14257">
    <property type="entry name" value="DUF4349"/>
    <property type="match status" value="1"/>
</dbReference>
<feature type="domain" description="DUF4349" evidence="3">
    <location>
        <begin position="57"/>
        <end position="262"/>
    </location>
</feature>
<protein>
    <submittedName>
        <fullName evidence="4">DUF4349 domain-containing protein</fullName>
    </submittedName>
</protein>
<dbReference type="Proteomes" id="UP000431264">
    <property type="component" value="Unassembled WGS sequence"/>
</dbReference>
<name>A0A6I4IUK1_9FLAO</name>
<keyword evidence="5" id="KW-1185">Reference proteome</keyword>
<dbReference type="AlphaFoldDB" id="A0A6I4IUK1"/>
<proteinExistence type="predicted"/>
<dbReference type="EMBL" id="WQLW01000013">
    <property type="protein sequence ID" value="MVO10560.1"/>
    <property type="molecule type" value="Genomic_DNA"/>
</dbReference>
<feature type="coiled-coil region" evidence="1">
    <location>
        <begin position="172"/>
        <end position="199"/>
    </location>
</feature>
<dbReference type="RefSeq" id="WP_140998985.1">
    <property type="nucleotide sequence ID" value="NZ_VDCZ01000013.1"/>
</dbReference>
<dbReference type="InterPro" id="IPR025645">
    <property type="entry name" value="DUF4349"/>
</dbReference>
<evidence type="ECO:0000256" key="1">
    <source>
        <dbReference type="SAM" id="Coils"/>
    </source>
</evidence>
<evidence type="ECO:0000259" key="3">
    <source>
        <dbReference type="Pfam" id="PF14257"/>
    </source>
</evidence>
<accession>A0A6I4IUK1</accession>
<keyword evidence="2" id="KW-1133">Transmembrane helix</keyword>
<gene>
    <name evidence="4" type="ORF">GOQ30_15405</name>
</gene>
<feature type="transmembrane region" description="Helical" evidence="2">
    <location>
        <begin position="241"/>
        <end position="262"/>
    </location>
</feature>
<keyword evidence="2" id="KW-0472">Membrane</keyword>
<keyword evidence="1" id="KW-0175">Coiled coil</keyword>
<comment type="caution">
    <text evidence="4">The sequence shown here is derived from an EMBL/GenBank/DDBJ whole genome shotgun (WGS) entry which is preliminary data.</text>
</comment>
<evidence type="ECO:0000313" key="5">
    <source>
        <dbReference type="Proteomes" id="UP000431264"/>
    </source>
</evidence>
<evidence type="ECO:0000313" key="4">
    <source>
        <dbReference type="EMBL" id="MVO10560.1"/>
    </source>
</evidence>
<dbReference type="OrthoDB" id="5381491at2"/>
<evidence type="ECO:0000256" key="2">
    <source>
        <dbReference type="SAM" id="Phobius"/>
    </source>
</evidence>
<organism evidence="4 5">
    <name type="scientific">Flavobacterium profundi</name>
    <dbReference type="NCBI Taxonomy" id="1774945"/>
    <lineage>
        <taxon>Bacteria</taxon>
        <taxon>Pseudomonadati</taxon>
        <taxon>Bacteroidota</taxon>
        <taxon>Flavobacteriia</taxon>
        <taxon>Flavobacteriales</taxon>
        <taxon>Flavobacteriaceae</taxon>
        <taxon>Flavobacterium</taxon>
    </lineage>
</organism>
<sequence length="272" mass="31460">MKTFCLRFFMCLLFISCKENFTEVDVAENTSSFSNISNLSEPVREESINKLMTHDLKIIKTARLRYPTQDLKTSFETLSKVAKIYKAYIQNDNSGTDYGSYYRNVTIRIPNTHFDAFITEISKGVTHFDVKEIAAQDVTEEFVDVTARLKAKRNLESRYLEIVKKATKVSEILEIEKELSKIREEIEVAEGRLHYLENRVAMSTISIEMYTEKAEGTGTRVSYGSKMWNAITSGFNGLSSFFLGLLQIWPFILIFVVVFIFVRRKIRNKKKL</sequence>